<keyword evidence="2" id="KW-0472">Membrane</keyword>
<feature type="transmembrane region" description="Helical" evidence="2">
    <location>
        <begin position="149"/>
        <end position="171"/>
    </location>
</feature>
<dbReference type="EMBL" id="JAKXMK010000016">
    <property type="protein sequence ID" value="MCH6167787.1"/>
    <property type="molecule type" value="Genomic_DNA"/>
</dbReference>
<keyword evidence="2" id="KW-0812">Transmembrane</keyword>
<feature type="transmembrane region" description="Helical" evidence="2">
    <location>
        <begin position="206"/>
        <end position="228"/>
    </location>
</feature>
<evidence type="ECO:0000313" key="3">
    <source>
        <dbReference type="EMBL" id="MCH6167787.1"/>
    </source>
</evidence>
<evidence type="ECO:0000256" key="1">
    <source>
        <dbReference type="SAM" id="MobiDB-lite"/>
    </source>
</evidence>
<name>A0ABS9TGW3_9PSEU</name>
<keyword evidence="2" id="KW-1133">Transmembrane helix</keyword>
<feature type="compositionally biased region" description="Pro residues" evidence="1">
    <location>
        <begin position="50"/>
        <end position="71"/>
    </location>
</feature>
<evidence type="ECO:0000313" key="4">
    <source>
        <dbReference type="Proteomes" id="UP001299970"/>
    </source>
</evidence>
<sequence>MSYDRYQGPPGPPPRRGPAAVRRPDQPHPGEARGRHPQPPPDPSAYQQPPQGPGGYPPRPQPPGLAEPPTAPVRQASPPTRYYEQPAPIPYEQEPEPYQRERPPARYQVPAEPYEPEPRDYPGHALRQPEESPLEYQRERDRRSDRTTLIANTIRVATALIALVFVLHIVFTLFGANPNSGVVAFVYGTARVFVFGFGDVFTPGDATIGLIVNYGLAAIVYLVVGRVIHRTLRQR</sequence>
<gene>
    <name evidence="3" type="ORF">MMF94_19035</name>
</gene>
<evidence type="ECO:0000256" key="2">
    <source>
        <dbReference type="SAM" id="Phobius"/>
    </source>
</evidence>
<keyword evidence="4" id="KW-1185">Reference proteome</keyword>
<feature type="compositionally biased region" description="Basic and acidic residues" evidence="1">
    <location>
        <begin position="116"/>
        <end position="143"/>
    </location>
</feature>
<comment type="caution">
    <text evidence="3">The sequence shown here is derived from an EMBL/GenBank/DDBJ whole genome shotgun (WGS) entry which is preliminary data.</text>
</comment>
<feature type="compositionally biased region" description="Low complexity" evidence="1">
    <location>
        <begin position="82"/>
        <end position="92"/>
    </location>
</feature>
<proteinExistence type="predicted"/>
<feature type="compositionally biased region" description="Basic and acidic residues" evidence="1">
    <location>
        <begin position="22"/>
        <end position="34"/>
    </location>
</feature>
<feature type="region of interest" description="Disordered" evidence="1">
    <location>
        <begin position="1"/>
        <end position="143"/>
    </location>
</feature>
<evidence type="ECO:0008006" key="5">
    <source>
        <dbReference type="Google" id="ProtNLM"/>
    </source>
</evidence>
<reference evidence="3 4" key="1">
    <citation type="submission" date="2022-03" db="EMBL/GenBank/DDBJ databases">
        <title>Pseudonocardia alaer sp. nov., a novel actinomycete isolated from reed forest soil.</title>
        <authorList>
            <person name="Wang L."/>
        </authorList>
    </citation>
    <scope>NUCLEOTIDE SEQUENCE [LARGE SCALE GENOMIC DNA]</scope>
    <source>
        <strain evidence="3 4">Y-16303</strain>
    </source>
</reference>
<protein>
    <recommendedName>
        <fullName evidence="5">YggT family protein</fullName>
    </recommendedName>
</protein>
<organism evidence="3 4">
    <name type="scientific">Pseudonocardia alaniniphila</name>
    <dbReference type="NCBI Taxonomy" id="75291"/>
    <lineage>
        <taxon>Bacteria</taxon>
        <taxon>Bacillati</taxon>
        <taxon>Actinomycetota</taxon>
        <taxon>Actinomycetes</taxon>
        <taxon>Pseudonocardiales</taxon>
        <taxon>Pseudonocardiaceae</taxon>
        <taxon>Pseudonocardia</taxon>
    </lineage>
</organism>
<dbReference type="RefSeq" id="WP_241038328.1">
    <property type="nucleotide sequence ID" value="NZ_JAKXMK010000016.1"/>
</dbReference>
<accession>A0ABS9TGW3</accession>
<dbReference type="Proteomes" id="UP001299970">
    <property type="component" value="Unassembled WGS sequence"/>
</dbReference>